<evidence type="ECO:0000313" key="6">
    <source>
        <dbReference type="Proteomes" id="UP001501251"/>
    </source>
</evidence>
<accession>A0ABP8APP4</accession>
<evidence type="ECO:0000259" key="4">
    <source>
        <dbReference type="Pfam" id="PF13439"/>
    </source>
</evidence>
<dbReference type="PANTHER" id="PTHR45947:SF3">
    <property type="entry name" value="SULFOQUINOVOSYL TRANSFERASE SQD2"/>
    <property type="match status" value="1"/>
</dbReference>
<dbReference type="SUPFAM" id="SSF53756">
    <property type="entry name" value="UDP-Glycosyltransferase/glycogen phosphorylase"/>
    <property type="match status" value="1"/>
</dbReference>
<proteinExistence type="predicted"/>
<reference evidence="6" key="1">
    <citation type="journal article" date="2019" name="Int. J. Syst. Evol. Microbiol.">
        <title>The Global Catalogue of Microorganisms (GCM) 10K type strain sequencing project: providing services to taxonomists for standard genome sequencing and annotation.</title>
        <authorList>
            <consortium name="The Broad Institute Genomics Platform"/>
            <consortium name="The Broad Institute Genome Sequencing Center for Infectious Disease"/>
            <person name="Wu L."/>
            <person name="Ma J."/>
        </authorList>
    </citation>
    <scope>NUCLEOTIDE SEQUENCE [LARGE SCALE GENOMIC DNA]</scope>
    <source>
        <strain evidence="6">JCM 17388</strain>
    </source>
</reference>
<organism evidence="5 6">
    <name type="scientific">Streptosporangium oxazolinicum</name>
    <dbReference type="NCBI Taxonomy" id="909287"/>
    <lineage>
        <taxon>Bacteria</taxon>
        <taxon>Bacillati</taxon>
        <taxon>Actinomycetota</taxon>
        <taxon>Actinomycetes</taxon>
        <taxon>Streptosporangiales</taxon>
        <taxon>Streptosporangiaceae</taxon>
        <taxon>Streptosporangium</taxon>
    </lineage>
</organism>
<dbReference type="Gene3D" id="3.40.50.2000">
    <property type="entry name" value="Glycogen Phosphorylase B"/>
    <property type="match status" value="2"/>
</dbReference>
<dbReference type="Pfam" id="PF13439">
    <property type="entry name" value="Glyco_transf_4"/>
    <property type="match status" value="1"/>
</dbReference>
<dbReference type="Proteomes" id="UP001501251">
    <property type="component" value="Unassembled WGS sequence"/>
</dbReference>
<comment type="caution">
    <text evidence="5">The sequence shown here is derived from an EMBL/GenBank/DDBJ whole genome shotgun (WGS) entry which is preliminary data.</text>
</comment>
<name>A0ABP8APP4_9ACTN</name>
<evidence type="ECO:0000256" key="1">
    <source>
        <dbReference type="ARBA" id="ARBA00022676"/>
    </source>
</evidence>
<dbReference type="EMBL" id="BAABAQ010000003">
    <property type="protein sequence ID" value="GAA4187567.1"/>
    <property type="molecule type" value="Genomic_DNA"/>
</dbReference>
<dbReference type="PANTHER" id="PTHR45947">
    <property type="entry name" value="SULFOQUINOVOSYL TRANSFERASE SQD2"/>
    <property type="match status" value="1"/>
</dbReference>
<dbReference type="InterPro" id="IPR050194">
    <property type="entry name" value="Glycosyltransferase_grp1"/>
</dbReference>
<evidence type="ECO:0000259" key="3">
    <source>
        <dbReference type="Pfam" id="PF00534"/>
    </source>
</evidence>
<keyword evidence="6" id="KW-1185">Reference proteome</keyword>
<dbReference type="InterPro" id="IPR028098">
    <property type="entry name" value="Glyco_trans_4-like_N"/>
</dbReference>
<evidence type="ECO:0000256" key="2">
    <source>
        <dbReference type="ARBA" id="ARBA00022679"/>
    </source>
</evidence>
<dbReference type="InterPro" id="IPR001296">
    <property type="entry name" value="Glyco_trans_1"/>
</dbReference>
<feature type="domain" description="Glycosyl transferase family 1" evidence="3">
    <location>
        <begin position="193"/>
        <end position="349"/>
    </location>
</feature>
<dbReference type="Pfam" id="PF00534">
    <property type="entry name" value="Glycos_transf_1"/>
    <property type="match status" value="1"/>
</dbReference>
<keyword evidence="2" id="KW-0808">Transferase</keyword>
<dbReference type="CDD" id="cd03801">
    <property type="entry name" value="GT4_PimA-like"/>
    <property type="match status" value="1"/>
</dbReference>
<dbReference type="RefSeq" id="WP_344917605.1">
    <property type="nucleotide sequence ID" value="NZ_BAABAQ010000003.1"/>
</dbReference>
<gene>
    <name evidence="5" type="ORF">GCM10022252_21340</name>
</gene>
<evidence type="ECO:0000313" key="5">
    <source>
        <dbReference type="EMBL" id="GAA4187567.1"/>
    </source>
</evidence>
<keyword evidence="1" id="KW-0328">Glycosyltransferase</keyword>
<feature type="domain" description="Glycosyltransferase subfamily 4-like N-terminal" evidence="4">
    <location>
        <begin position="15"/>
        <end position="170"/>
    </location>
</feature>
<protein>
    <submittedName>
        <fullName evidence="5">Glycosyltransferase family 4 protein</fullName>
    </submittedName>
</protein>
<sequence length="376" mass="40855">MRILHISDCYLPRLGGIEVQVADLIRTQREAGHHVEVATATPGESLPGVRRIVARLPFDLPVHPFGTGHLLRLMRARRPDVVHVHTGAVSPFAWMGVRAATRAGLPVVVTVHSMWDPVTRALYRGLRLLFGWHRWGLVGTAVSEAAALPIRAVAGPGVPVHVVSNGLDLSGWRAAPRPPAPVPLPADSVRPEPVHVVAVGRLAPRKQPVRLLRLLREARAQVPAETPMRATVVGDGPARPQMERYLRANGMTGWVSLPGRYSRDRIRELLASTDVFVAPAPRESFGLAALEARAAGVPVVARAQSGVADFVRPGKEGLLGGTFDELVASVARLVRDRELRESIAANNRETEPVRSSWPAVLEGFERCYEQARAGRT</sequence>